<feature type="compositionally biased region" description="Basic and acidic residues" evidence="1">
    <location>
        <begin position="3415"/>
        <end position="3425"/>
    </location>
</feature>
<feature type="compositionally biased region" description="Polar residues" evidence="1">
    <location>
        <begin position="2148"/>
        <end position="2159"/>
    </location>
</feature>
<feature type="region of interest" description="Disordered" evidence="1">
    <location>
        <begin position="3407"/>
        <end position="3430"/>
    </location>
</feature>
<protein>
    <recommendedName>
        <fullName evidence="4">C2 domain-containing protein</fullName>
    </recommendedName>
</protein>
<feature type="compositionally biased region" description="Low complexity" evidence="1">
    <location>
        <begin position="3465"/>
        <end position="3478"/>
    </location>
</feature>
<comment type="caution">
    <text evidence="2">The sequence shown here is derived from an EMBL/GenBank/DDBJ whole genome shotgun (WGS) entry which is preliminary data.</text>
</comment>
<feature type="region of interest" description="Disordered" evidence="1">
    <location>
        <begin position="3806"/>
        <end position="3832"/>
    </location>
</feature>
<feature type="compositionally biased region" description="Low complexity" evidence="1">
    <location>
        <begin position="2261"/>
        <end position="2270"/>
    </location>
</feature>
<sequence>MEGRGALWASAGEECAPSAATAQAAKAAASRGTNRPSSAKGTQLGHAAGATGARVECLAMQSPCAEEMSQSSVAWQTVSSSLSPFMPLSVDAIPPFSSASGTKAPRDDTPSALRAMAVMDSVNVPAAADSGAGERAAATGTRQGECWRPLAVSPPFLAVDFCQLPPDRPPLLTALGATAEVAASTVACLGKPLPQLTCRLRWAEAPLPRPATASETAPRASSAELDLPSWASLGAVIREYERVSRGAATAGGTPDSAKDSVGGTTRSHIPSWPLTVLWNTIPSYLAAKKDTLRERRAPDIAAASQKWCAEGVPPKGHAMETLTVCSVVVRGAAAILSTNEVNGVPGRYYGPPTSISVTGGCDGVVGEKGAITVSEDGRGALFMQYSMSFHAVLTRDTASSLLFTVHGVASPEEVLGFAVWAPFDTAVAAHVQEPQHPHRAGGVTDVWLPLFAPVSTDAVARATLSAQLPAVARPNRDNGQTHSTSGLLLVGWLHCDVEALFLSSMTEETAQQLWNGPQHSLSSLAAAPVEEAEHDECCAGRGIRVDDDTLVDFSVVEGAGLRPLTAHFGLPPSPTPLRWDDPASWGNETTCACVYCEVLAVRQEETSRQAPQSAPHAPGAFVAASSLLTAEAARCRPPTSDHCQSATASCGFDFVGFAAASYSQGRTVRSAPLSDSAEACGKGGAWAGADAVLPVTASAARTSHPRWQHKFRLGLASLSTLHLRVFDLCQHSSDSGDGEARPLAAEGGPMRACRGEASGRRAVLLGTATLTSWLLRRLLGRRLGEGCAWLPLLWSPRMAAGTTTASAAPDGKGIFEHHFLSAVCNGFLLVKWRRLPPATAVARLPCCGDLSSWCASVTRRLFGINGRHTARSEMRPRSSLWRGKELHEFPQSWYQPVASHGAEPGSITAAPTTYTPHLGWMSPEVVPWLRMDKVRLQWPWLQHLLCMNGGQVRLSLWYPTAQGETRLLAECRLVPLCALEEPSIRATGRGRLTRVHSRGTGDTAAVYGIVLSIPPSRGAAPPTESAAPVEATLYLPASPVVEVQVWWYPRDGAGAARGGCADAPSRFIGRGKWRFPAEDVAAEVRGLPARIERGACDEARSGLLSTMGASGLAGLSGQEGEGSATRPAPLPTSLRSFFTLHEADVRVAPVYNAGLPQHVEGGVLTWRLMSFPRLVCDDWGKVPPAMLPSPPASLSCVAGPCVGLSGPLRTPPGLGPASTWVMPDAGTPARVRVEVCNLMCFDHVDGPGIGAAQAAEALQIAVSGSSCNDSPAWASSAESAAIDDSRCWMHPGEAPPPDAFRAAYAFSPVCAAAANGAEKRSNTGGDESSAERHAVPDADASRFPTLEVQWPPRRFGWIDNAPPSLCVWVMAPSPFSGAIGAAGETDTVAAEGRECEWGAVRLPRLDAFTSTLGTLWLPLFRSCAAPALDAEVPRCLPAAESVVTGSGSSSSSSGARFRADSPPPQPSTAERVHCGVTVTAPPQSAQPDGNAAHPLMVRSAPCAAVVMKHVGFAAIRYAHNLQRRVEVEASPSGVKRSAPASRVLLARVGPLHRGLPLNASARGYFRSSSAPSPSGSHTSVLEVLPTPPSGAVQRALAASANTAGAASAMDAVLIDANGGTEVLLGVEAHQLSMRVPDADTDQDVPRQASSDGRVAVFPLPQRSCGDDGSHQMRLQARIGPSAAMATSTMDFDLNDGGEAAEGAQWVPLVVRRRLHDAHDVGYDGEGECVMAEILVQWRVVDLSAAAAPSRSTFSPLPLQRLVREYGGGSSASCSYTALSTLSASPPLYQSPSRQGSANVEQRACWSKLSVDRPKGQGAITAELASRALSRVLRRIEPRRHRYVYLRLDQLLLHCSARQRLAWAALQRRTTASPPEVRADGGHGGDVSTPLRLRLEVQLRWPGEWSALWCRPASQSPHRVLLGSETGAAASLAPAAVASATATAGVVSFNVWVDSAEGVFVGSSASATTGAAMGDEAATSASEECFLSCASLPPLCLALPSPQDIEHALGKPGLEARFSLTFALFAVLHLHGDDDSAVEKASEVCVGTGRAPLKLPRSAQFGLTSLLPPVDTTAEGGTAAWAGAKDAYAKDNVATMPALLRWRARVAQSLPVFPPVASKSRLPPKPRHLAPDNGMGVGDEDSDRDGICSSHSTVPSSARSFTEREEAIEGGVRTPATGPTAVPVLTRVTVTRMELCGVDVSLARGLAQRHHHVLPPATVTVMVTDATGATAAPTDVRGGTITAASTVHQLLPRLLLVRPTAASPPVAAASPASPPMTHPPPPQQQRYMWSTDVCLAASTSKLLFNVNISESALRSARADETRLQSRDSSAAAKPLDADAPTVDACRRWQHPDEVNVCGRAAYTLDLSVQVGGVRPPGSDGRLVSAARAADGTHDVVLQVESLVHGRWLGRLWIQVDVTAADLLMCDAASIFLTSRMTLSVQSCSGFAVGDVLLTCRAEETYARLRERAALLWKQRGKVPRRLRQQMKEIRQIRRQLRQGKEQLRDGAPADPPTLSTVGVVRVASAWGEDGTNSVPISSSKSFALPTATELVRQGCAATMRSASERAPLLSISRNIHTLPIAESATATMRLELCEASSGVAVAAGQMVLPLRSARTPWHDGAWQPPVWTATSPLSMRVALQPCAISEMRTRCIYPVTPSGGVADVTAAWSVHPARGDTWLTCFYVKPTAGGDDAAMPCGLLLLRWVYCFEATAYPETEHTVDMPVRSRLSMATSDRDGRDAQMPHAGDRLRDGVPVYWSGVAMQLPRIGPVGATLKRIELLEVTPISNADFHVGVAEKATAQPSPLERTLLPTRHACVTTQIAVHEWSAADEYCFEARRRQAQDSGEDSLVWLICEGASAASGLRCRGGWEVLLSLSTSNALAKCAATLLGQRKARTAGREEEHVAGPEPVSPRSRWYPRVDAKVLATRGAVPSAAGSDGGVVMRSLTFQCSGAAIAASGLGQVDTMTCRVVALRCRGGGDGALRPFQPPRREAVRGAVDYAEASIAVLNAGRVSPSLQEPRLTEDLPRTATASPTVAPRRSPPLFPAQLTATWSPTLGPSHSTVVAPCAVAVDSRADAHPSMQGAPPQTREGALLRVVLPLVPPDPVLEAVGDGGAGDVGRDGGGGVTTVLEEQFLIEVSVHGRRCSAGAEEVATTACYVSAPFCASDILRSARSCGERSGISGGADAPASVAGRGSQLYMTPSHWSSMLAMRLVSAPVGDGTMDSAVLEEAEKVQEAGPLPPQAPPKALMEVRWALDVLGVLPVRASAAGVVLASSECSRGHAHRAADHWAECTEADFGSLTRITDVTDDDDDVEGGGMSMRQLEACSAWADFLEAQNGMRDMQAAQAKLRHWRCTIVGVEVSGVELPSWCSMGAGTDAGTEDGVHDAAQCTPLLAQLVLPIREPSSAAGADAGRQPKQDSDSTGRYRRRRLRSKGEVVIGVARTTPTRVDRGVHLDTGSATSSRDGATAQGGARAARSVAPAWIDRSRSRGHWYTATFAPLSWSMAVEDMIAQAATAEHVAKSEATAAAVGRAPGAGLTVWQLLARAPAPSPSVKSSVGDSHRTTQDTTQLVYNLGSTQLARLLHEGALYLVQMLARWCGGVYTTKERDALLEMAALYPTQWMPLAPTAPITNDIQSEARVRFKCAYSYHGPIRQPPKSFATVLPPHSTAPRAFADTVLCLQLDHVQLIYACLDGAGAVAATAESHCSSAASVSAAWLRRLTLVIRVLVTTESAVNDTVVDSRCVAQWHTRLAPVPCGGAPPIMEPAPAEDRVAPFAPAAASTTTLQTAPALSLPFSVAVPMPDPVPVPVTDEPSSGGGASVSAELPQQRGDEDHKRVAAAALRAPPSAINVVPMLPATSLCYWQPSSAAENADGSCTAQTFVTVPAARATQTTTITSVEAVLLLLPDEKAEKVNNGAAVSFQGRLHRGGSSAVAGTVIGRTQVRVGCSSLSDAIWDVAGKRVGSGWRLSAPLSMQLPVTAEAGLPRSGHDVSASAASSGGGREGKPQPSWTLLFGLYIFTAPSMAQVAALQVVQAAQAEQRRCSLADLQRTEEALVASVTASYHLHEGAGEANTDAGVATAGQRHARRSQLSHKWMSRVPYQLLRAPPTVIRVDTFAVWGAVPSTSERRTGEDGAAQLFQMLWTVPQRPMMQRVGTHAVAGGVSCPSRGCSEGADIDDTSYAALPAHRQAWLVDELNGEVRAPVWTRLSSGPPVLQKGCAAGRTPSHAPSLASHLHSGRAILRDAQRLKLDWRSVAEGNGQQSARLLAALAGLVGGAPVAYTAADGSACLWVSGGLRRPCAEGLRYGTQQSSMLQGSDKGDHAGRRATKPAPPLFRFPAQHRGASRRRGQQLLPPHAVMVTSKNSSRLPSPGLNPRAASCPLDYDLYVSHFLRWTVVAHNEHASTPGSRCEVHTPVAWSLSAPSSSTSALPRLFHSATLVGGRIWLLGGWAAPAGVEDLPSTPAALVGTAGLVERRRREVRQAVIHSRDTDATGDRRSPVSLEECSSGCIRTSASDAQCDASRALPSAPLIWCEEVHCVRCLDDGFPAPSVRVSLPSLQGEDCADTTGTTSCWLATPPRLACHVAVACEDRCVVLFGGLMVPTGADDDEPVATSTVHIYDTVQGRWSAQSESNTGDAQGEWPMARYGHCAAPVPGTDGVRQPRSYFVFGGATTTASCRTLLVPPAQLLWIWTPVLAVTHRGSRGSCEVMSVHSTWQRVQLPVGLATPFSGRFLPQLHAYSAVEVTAAVRGSAETLEDGSAAPSDPGPTSMVLCVAGGLTAPALAQHTVPDIARDRALDTMEATSSDAYRTFSECVEPWFAHPARDVASVLLRCDCELQQLLPPR</sequence>
<dbReference type="Gene3D" id="2.120.10.80">
    <property type="entry name" value="Kelch-type beta propeller"/>
    <property type="match status" value="1"/>
</dbReference>
<evidence type="ECO:0000313" key="3">
    <source>
        <dbReference type="Proteomes" id="UP000673552"/>
    </source>
</evidence>
<feature type="region of interest" description="Disordered" evidence="1">
    <location>
        <begin position="19"/>
        <end position="47"/>
    </location>
</feature>
<accession>A0A836HFQ5</accession>
<feature type="compositionally biased region" description="Polar residues" evidence="1">
    <location>
        <begin position="31"/>
        <end position="41"/>
    </location>
</feature>
<feature type="region of interest" description="Disordered" evidence="1">
    <location>
        <begin position="2116"/>
        <end position="2160"/>
    </location>
</feature>
<feature type="region of interest" description="Disordered" evidence="1">
    <location>
        <begin position="1317"/>
        <end position="1340"/>
    </location>
</feature>
<dbReference type="RefSeq" id="XP_067178151.1">
    <property type="nucleotide sequence ID" value="XM_067322786.1"/>
</dbReference>
<feature type="compositionally biased region" description="Low complexity" evidence="1">
    <location>
        <begin position="1445"/>
        <end position="1454"/>
    </location>
</feature>
<proteinExistence type="predicted"/>
<feature type="region of interest" description="Disordered" evidence="1">
    <location>
        <begin position="1442"/>
        <end position="1470"/>
    </location>
</feature>
<gene>
    <name evidence="2" type="ORF">LSCM1_05315</name>
</gene>
<reference evidence="3" key="1">
    <citation type="journal article" date="2021" name="Microbiol. Resour. Announc.">
        <title>LGAAP: Leishmaniinae Genome Assembly and Annotation Pipeline.</title>
        <authorList>
            <person name="Almutairi H."/>
            <person name="Urbaniak M.D."/>
            <person name="Bates M.D."/>
            <person name="Jariyapan N."/>
            <person name="Kwakye-Nuako G."/>
            <person name="Thomaz-Soccol V."/>
            <person name="Al-Salem W.S."/>
            <person name="Dillon R.J."/>
            <person name="Bates P.A."/>
            <person name="Gatherer D."/>
        </authorList>
    </citation>
    <scope>NUCLEOTIDE SEQUENCE [LARGE SCALE GENOMIC DNA]</scope>
</reference>
<dbReference type="OrthoDB" id="10251809at2759"/>
<dbReference type="InterPro" id="IPR015915">
    <property type="entry name" value="Kelch-typ_b-propeller"/>
</dbReference>
<organism evidence="2 3">
    <name type="scientific">Leishmania martiniquensis</name>
    <dbReference type="NCBI Taxonomy" id="1580590"/>
    <lineage>
        <taxon>Eukaryota</taxon>
        <taxon>Discoba</taxon>
        <taxon>Euglenozoa</taxon>
        <taxon>Kinetoplastea</taxon>
        <taxon>Metakinetoplastina</taxon>
        <taxon>Trypanosomatida</taxon>
        <taxon>Trypanosomatidae</taxon>
        <taxon>Leishmaniinae</taxon>
        <taxon>Leishmania</taxon>
    </lineage>
</organism>
<dbReference type="SUPFAM" id="SSF117281">
    <property type="entry name" value="Kelch motif"/>
    <property type="match status" value="1"/>
</dbReference>
<evidence type="ECO:0000256" key="1">
    <source>
        <dbReference type="SAM" id="MobiDB-lite"/>
    </source>
</evidence>
<keyword evidence="3" id="KW-1185">Reference proteome</keyword>
<dbReference type="PANTHER" id="PTHR23244">
    <property type="entry name" value="KELCH REPEAT DOMAIN"/>
    <property type="match status" value="1"/>
</dbReference>
<dbReference type="EMBL" id="JAFEUZ010000025">
    <property type="protein sequence ID" value="KAG5476981.1"/>
    <property type="molecule type" value="Genomic_DNA"/>
</dbReference>
<dbReference type="GeneID" id="92515298"/>
<feature type="region of interest" description="Disordered" evidence="1">
    <location>
        <begin position="4312"/>
        <end position="4339"/>
    </location>
</feature>
<feature type="region of interest" description="Disordered" evidence="1">
    <location>
        <begin position="3015"/>
        <end position="3041"/>
    </location>
</feature>
<dbReference type="Proteomes" id="UP000673552">
    <property type="component" value="Unassembled WGS sequence"/>
</dbReference>
<reference evidence="3" key="2">
    <citation type="journal article" date="2021" name="Sci. Data">
        <title>Chromosome-scale genome sequencing, assembly and annotation of six genomes from subfamily Leishmaniinae.</title>
        <authorList>
            <person name="Almutairi H."/>
            <person name="Urbaniak M.D."/>
            <person name="Bates M.D."/>
            <person name="Jariyapan N."/>
            <person name="Kwakye-Nuako G."/>
            <person name="Thomaz Soccol V."/>
            <person name="Al-Salem W.S."/>
            <person name="Dillon R.J."/>
            <person name="Bates P.A."/>
            <person name="Gatherer D."/>
        </authorList>
    </citation>
    <scope>NUCLEOTIDE SEQUENCE [LARGE SCALE GENOMIC DNA]</scope>
</reference>
<feature type="compositionally biased region" description="Pro residues" evidence="1">
    <location>
        <begin position="2271"/>
        <end position="2281"/>
    </location>
</feature>
<feature type="compositionally biased region" description="Basic and acidic residues" evidence="1">
    <location>
        <begin position="1329"/>
        <end position="1340"/>
    </location>
</feature>
<feature type="region of interest" description="Disordered" evidence="1">
    <location>
        <begin position="247"/>
        <end position="266"/>
    </location>
</feature>
<dbReference type="KEGG" id="lmat:92515298"/>
<feature type="region of interest" description="Disordered" evidence="1">
    <location>
        <begin position="2261"/>
        <end position="2281"/>
    </location>
</feature>
<feature type="region of interest" description="Disordered" evidence="1">
    <location>
        <begin position="3985"/>
        <end position="4008"/>
    </location>
</feature>
<feature type="compositionally biased region" description="Low complexity" evidence="1">
    <location>
        <begin position="19"/>
        <end position="29"/>
    </location>
</feature>
<evidence type="ECO:0008006" key="4">
    <source>
        <dbReference type="Google" id="ProtNLM"/>
    </source>
</evidence>
<name>A0A836HFQ5_9TRYP</name>
<dbReference type="PANTHER" id="PTHR23244:SF471">
    <property type="entry name" value="GUANINE NUCLEOTIDE-BINDING PROTEIN SUBUNIT BETA 1-RELATED"/>
    <property type="match status" value="1"/>
</dbReference>
<feature type="region of interest" description="Disordered" evidence="1">
    <location>
        <begin position="3449"/>
        <end position="3481"/>
    </location>
</feature>
<evidence type="ECO:0000313" key="2">
    <source>
        <dbReference type="EMBL" id="KAG5476981.1"/>
    </source>
</evidence>